<keyword evidence="1" id="KW-1133">Transmembrane helix</keyword>
<organism evidence="2 3">
    <name type="scientific">Terrisporobacter glycolicus ATCC 14880 = DSM 1288</name>
    <dbReference type="NCBI Taxonomy" id="1121315"/>
    <lineage>
        <taxon>Bacteria</taxon>
        <taxon>Bacillati</taxon>
        <taxon>Bacillota</taxon>
        <taxon>Clostridia</taxon>
        <taxon>Peptostreptococcales</taxon>
        <taxon>Peptostreptococcaceae</taxon>
        <taxon>Terrisporobacter</taxon>
    </lineage>
</organism>
<evidence type="ECO:0008006" key="4">
    <source>
        <dbReference type="Google" id="ProtNLM"/>
    </source>
</evidence>
<reference evidence="2 3" key="1">
    <citation type="journal article" date="2023" name="PLoS ONE">
        <title>Genome-based metabolic and phylogenomic analysis of three Terrisporobacter species.</title>
        <authorList>
            <person name="Boer T."/>
            <person name="Bengelsdorf F.R."/>
            <person name="Bomeke M."/>
            <person name="Daniel R."/>
            <person name="Poehlein A."/>
        </authorList>
    </citation>
    <scope>NUCLEOTIDE SEQUENCE [LARGE SCALE GENOMIC DNA]</scope>
    <source>
        <strain evidence="2 3">DSM 1288</strain>
    </source>
</reference>
<evidence type="ECO:0000313" key="3">
    <source>
        <dbReference type="Proteomes" id="UP001348492"/>
    </source>
</evidence>
<keyword evidence="3" id="KW-1185">Reference proteome</keyword>
<gene>
    <name evidence="2" type="ORF">TEGL_17320</name>
</gene>
<feature type="transmembrane region" description="Helical" evidence="1">
    <location>
        <begin position="12"/>
        <end position="34"/>
    </location>
</feature>
<evidence type="ECO:0000256" key="1">
    <source>
        <dbReference type="SAM" id="Phobius"/>
    </source>
</evidence>
<name>A0ABZ2ETU0_9FIRM</name>
<sequence length="41" mass="4503">MELANSTCYAFGISTTFVYIALSIVIIGGGVFLYKKLKNKK</sequence>
<keyword evidence="1" id="KW-0812">Transmembrane</keyword>
<keyword evidence="1" id="KW-0472">Membrane</keyword>
<evidence type="ECO:0000313" key="2">
    <source>
        <dbReference type="EMBL" id="WWD83324.1"/>
    </source>
</evidence>
<protein>
    <recommendedName>
        <fullName evidence="4">LPXTG-motif cell wall anchor domain protein</fullName>
    </recommendedName>
</protein>
<dbReference type="RefSeq" id="WP_018591254.1">
    <property type="nucleotide sequence ID" value="NZ_CP117523.1"/>
</dbReference>
<accession>A0ABZ2ETU0</accession>
<dbReference type="EMBL" id="CP117523">
    <property type="protein sequence ID" value="WWD83324.1"/>
    <property type="molecule type" value="Genomic_DNA"/>
</dbReference>
<dbReference type="Proteomes" id="UP001348492">
    <property type="component" value="Chromosome"/>
</dbReference>
<proteinExistence type="predicted"/>